<evidence type="ECO:0000313" key="1">
    <source>
        <dbReference type="EMBL" id="NEX73586.1"/>
    </source>
</evidence>
<sequence length="373" mass="43659">MDANLLIDELLEIRNKRESLEKDRIIGPCNCEEHKEIKTREFGGGVHFVYQCNQCGEQRGGSLKKIEALKLLNGKQPGVFDPRIEEERSIENRLAYEEISSLWEEERRIINAIHGFPNYQSTILAEQNKLKEINEKLASFIDDIKEELGVENAIRALINQTVLIKKEKYNKLREITPRFTSEPELKSWFNEKLTRDFYIYPEVCGIHLSENVNVRIDYILFPKEHLIKEGFQNSYFGVEVKYFNQENGFTHKTSRGLWQTISYNDSLFFLKNKEIKLKYSLIFSNLSFSKELMLVKNYGHEMENDQLEWRGMVHIANHARVGTLDIKGEKDFYNGWSINFAGGTYFSSTIHEHETTYSKSNEDIINKVRVGNF</sequence>
<dbReference type="Proteomes" id="UP000480681">
    <property type="component" value="Unassembled WGS sequence"/>
</dbReference>
<comment type="caution">
    <text evidence="1">The sequence shown here is derived from an EMBL/GenBank/DDBJ whole genome shotgun (WGS) entry which is preliminary data.</text>
</comment>
<evidence type="ECO:0000313" key="2">
    <source>
        <dbReference type="Proteomes" id="UP000480681"/>
    </source>
</evidence>
<gene>
    <name evidence="1" type="ORF">G4911_02180</name>
</gene>
<dbReference type="RefSeq" id="WP_163147253.1">
    <property type="nucleotide sequence ID" value="NZ_JAAIKZ010000003.1"/>
</dbReference>
<proteinExistence type="predicted"/>
<dbReference type="EMBL" id="JAAIKZ010000003">
    <property type="protein sequence ID" value="NEX73586.1"/>
    <property type="molecule type" value="Genomic_DNA"/>
</dbReference>
<organism evidence="1 2">
    <name type="scientific">Aeromonas rivipollensis</name>
    <dbReference type="NCBI Taxonomy" id="948519"/>
    <lineage>
        <taxon>Bacteria</taxon>
        <taxon>Pseudomonadati</taxon>
        <taxon>Pseudomonadota</taxon>
        <taxon>Gammaproteobacteria</taxon>
        <taxon>Aeromonadales</taxon>
        <taxon>Aeromonadaceae</taxon>
        <taxon>Aeromonas</taxon>
    </lineage>
</organism>
<protein>
    <submittedName>
        <fullName evidence="1">Uncharacterized protein</fullName>
    </submittedName>
</protein>
<dbReference type="AlphaFoldDB" id="A0AAW9Y4Z7"/>
<name>A0AAW9Y4Z7_9GAMM</name>
<accession>A0AAW9Y4Z7</accession>
<reference evidence="1 2" key="1">
    <citation type="submission" date="2020-02" db="EMBL/GenBank/DDBJ databases">
        <title>Genome sequencing of Aeromonas rivipollensis.</title>
        <authorList>
            <person name="Fono-Tamo Ubani E.K."/>
            <person name="Lekota K.E."/>
        </authorList>
    </citation>
    <scope>NUCLEOTIDE SEQUENCE [LARGE SCALE GENOMIC DNA]</scope>
    <source>
        <strain evidence="1 2">G87</strain>
    </source>
</reference>